<evidence type="ECO:0000256" key="1">
    <source>
        <dbReference type="SAM" id="MobiDB-lite"/>
    </source>
</evidence>
<organism evidence="2 3">
    <name type="scientific">Boletus edulis BED1</name>
    <dbReference type="NCBI Taxonomy" id="1328754"/>
    <lineage>
        <taxon>Eukaryota</taxon>
        <taxon>Fungi</taxon>
        <taxon>Dikarya</taxon>
        <taxon>Basidiomycota</taxon>
        <taxon>Agaricomycotina</taxon>
        <taxon>Agaricomycetes</taxon>
        <taxon>Agaricomycetidae</taxon>
        <taxon>Boletales</taxon>
        <taxon>Boletineae</taxon>
        <taxon>Boletaceae</taxon>
        <taxon>Boletoideae</taxon>
        <taxon>Boletus</taxon>
    </lineage>
</organism>
<comment type="caution">
    <text evidence="2">The sequence shown here is derived from an EMBL/GenBank/DDBJ whole genome shotgun (WGS) entry which is preliminary data.</text>
</comment>
<sequence>MQHIARDCHHGARVVLGTDANHQQYQVQIFMLPKVGQKVQPLWLTVAIQIGRADGRDYIMTLLKPSGRKVVEEDGDQEKKKVGKLKKSQGRCRDDVIEKILLPDGTVWIPEVQNLTRKVPQEKGQLGKVSQGRKPSPQPDERDQEPYQEHAESGQVKYDPPKKIPRDRERG</sequence>
<keyword evidence="3" id="KW-1185">Reference proteome</keyword>
<dbReference type="AlphaFoldDB" id="A0AAD4BS19"/>
<accession>A0AAD4BS19</accession>
<evidence type="ECO:0000313" key="3">
    <source>
        <dbReference type="Proteomes" id="UP001194468"/>
    </source>
</evidence>
<feature type="compositionally biased region" description="Basic and acidic residues" evidence="1">
    <location>
        <begin position="139"/>
        <end position="152"/>
    </location>
</feature>
<gene>
    <name evidence="2" type="ORF">L210DRAFT_3504580</name>
</gene>
<proteinExistence type="predicted"/>
<reference evidence="2" key="2">
    <citation type="journal article" date="2020" name="Nat. Commun.">
        <title>Large-scale genome sequencing of mycorrhizal fungi provides insights into the early evolution of symbiotic traits.</title>
        <authorList>
            <person name="Miyauchi S."/>
            <person name="Kiss E."/>
            <person name="Kuo A."/>
            <person name="Drula E."/>
            <person name="Kohler A."/>
            <person name="Sanchez-Garcia M."/>
            <person name="Morin E."/>
            <person name="Andreopoulos B."/>
            <person name="Barry K.W."/>
            <person name="Bonito G."/>
            <person name="Buee M."/>
            <person name="Carver A."/>
            <person name="Chen C."/>
            <person name="Cichocki N."/>
            <person name="Clum A."/>
            <person name="Culley D."/>
            <person name="Crous P.W."/>
            <person name="Fauchery L."/>
            <person name="Girlanda M."/>
            <person name="Hayes R.D."/>
            <person name="Keri Z."/>
            <person name="LaButti K."/>
            <person name="Lipzen A."/>
            <person name="Lombard V."/>
            <person name="Magnuson J."/>
            <person name="Maillard F."/>
            <person name="Murat C."/>
            <person name="Nolan M."/>
            <person name="Ohm R.A."/>
            <person name="Pangilinan J."/>
            <person name="Pereira M.F."/>
            <person name="Perotto S."/>
            <person name="Peter M."/>
            <person name="Pfister S."/>
            <person name="Riley R."/>
            <person name="Sitrit Y."/>
            <person name="Stielow J.B."/>
            <person name="Szollosi G."/>
            <person name="Zifcakova L."/>
            <person name="Stursova M."/>
            <person name="Spatafora J.W."/>
            <person name="Tedersoo L."/>
            <person name="Vaario L.M."/>
            <person name="Yamada A."/>
            <person name="Yan M."/>
            <person name="Wang P."/>
            <person name="Xu J."/>
            <person name="Bruns T."/>
            <person name="Baldrian P."/>
            <person name="Vilgalys R."/>
            <person name="Dunand C."/>
            <person name="Henrissat B."/>
            <person name="Grigoriev I.V."/>
            <person name="Hibbett D."/>
            <person name="Nagy L.G."/>
            <person name="Martin F.M."/>
        </authorList>
    </citation>
    <scope>NUCLEOTIDE SEQUENCE</scope>
    <source>
        <strain evidence="2">BED1</strain>
    </source>
</reference>
<feature type="region of interest" description="Disordered" evidence="1">
    <location>
        <begin position="119"/>
        <end position="171"/>
    </location>
</feature>
<dbReference type="Proteomes" id="UP001194468">
    <property type="component" value="Unassembled WGS sequence"/>
</dbReference>
<evidence type="ECO:0000313" key="2">
    <source>
        <dbReference type="EMBL" id="KAF8438813.1"/>
    </source>
</evidence>
<protein>
    <submittedName>
        <fullName evidence="2">Uncharacterized protein</fullName>
    </submittedName>
</protein>
<reference evidence="2" key="1">
    <citation type="submission" date="2019-10" db="EMBL/GenBank/DDBJ databases">
        <authorList>
            <consortium name="DOE Joint Genome Institute"/>
            <person name="Kuo A."/>
            <person name="Miyauchi S."/>
            <person name="Kiss E."/>
            <person name="Drula E."/>
            <person name="Kohler A."/>
            <person name="Sanchez-Garcia M."/>
            <person name="Andreopoulos B."/>
            <person name="Barry K.W."/>
            <person name="Bonito G."/>
            <person name="Buee M."/>
            <person name="Carver A."/>
            <person name="Chen C."/>
            <person name="Cichocki N."/>
            <person name="Clum A."/>
            <person name="Culley D."/>
            <person name="Crous P.W."/>
            <person name="Fauchery L."/>
            <person name="Girlanda M."/>
            <person name="Hayes R."/>
            <person name="Keri Z."/>
            <person name="LaButti K."/>
            <person name="Lipzen A."/>
            <person name="Lombard V."/>
            <person name="Magnuson J."/>
            <person name="Maillard F."/>
            <person name="Morin E."/>
            <person name="Murat C."/>
            <person name="Nolan M."/>
            <person name="Ohm R."/>
            <person name="Pangilinan J."/>
            <person name="Pereira M."/>
            <person name="Perotto S."/>
            <person name="Peter M."/>
            <person name="Riley R."/>
            <person name="Sitrit Y."/>
            <person name="Stielow B."/>
            <person name="Szollosi G."/>
            <person name="Zifcakova L."/>
            <person name="Stursova M."/>
            <person name="Spatafora J.W."/>
            <person name="Tedersoo L."/>
            <person name="Vaario L.-M."/>
            <person name="Yamada A."/>
            <person name="Yan M."/>
            <person name="Wang P."/>
            <person name="Xu J."/>
            <person name="Bruns T."/>
            <person name="Baldrian P."/>
            <person name="Vilgalys R."/>
            <person name="Henrissat B."/>
            <person name="Grigoriev I.V."/>
            <person name="Hibbett D."/>
            <person name="Nagy L.G."/>
            <person name="Martin F.M."/>
        </authorList>
    </citation>
    <scope>NUCLEOTIDE SEQUENCE</scope>
    <source>
        <strain evidence="2">BED1</strain>
    </source>
</reference>
<feature type="compositionally biased region" description="Basic and acidic residues" evidence="1">
    <location>
        <begin position="159"/>
        <end position="171"/>
    </location>
</feature>
<name>A0AAD4BS19_BOLED</name>
<dbReference type="EMBL" id="WHUW01000015">
    <property type="protein sequence ID" value="KAF8438813.1"/>
    <property type="molecule type" value="Genomic_DNA"/>
</dbReference>